<dbReference type="RefSeq" id="XP_039133396.1">
    <property type="nucleotide sequence ID" value="XM_039277462.1"/>
</dbReference>
<dbReference type="InterPro" id="IPR027356">
    <property type="entry name" value="NPH3_dom"/>
</dbReference>
<dbReference type="AlphaFoldDB" id="A0AB40C3P4"/>
<evidence type="ECO:0000259" key="4">
    <source>
        <dbReference type="PROSITE" id="PS51649"/>
    </source>
</evidence>
<gene>
    <name evidence="6" type="primary">LOC120270455</name>
</gene>
<dbReference type="InterPro" id="IPR011333">
    <property type="entry name" value="SKP1/BTB/POZ_sf"/>
</dbReference>
<name>A0AB40C3P4_DIOCR</name>
<sequence length="622" mass="69540">MAPTTTPWASPFYNKGNDWFVDTYLPSDIVVEIGGTLFHLHKFPLLSKCGKIAHALEESENTDKEVHLTLDCCPGGLDAFIIAAKFCYGLRVELSPTNIFVVYCVAEFLEMTDEFGEENLLAQAEAFFHKVVLRSWKDCIVALQSADNSISHAESLRIVHKCLSALSMMVCTDPSLFGWPMMMYGSLQSPGGSILWNGINTGARIRSSASDWWQEDISCLSMLMFKQLIETMTERGIRPENISGALMHYLRKYLPGLDRWQIGLGGRSKNLANLAMATGIIDQKVLLECLEKLLPERKGKSYSRFLLGLLRIAIILNVCQSCKDSLERRIGMQLELATLDGLLIPNFSYSDHLYDTDCVERIIGHFLSCQSVTVVSFSPSSISDPPRSPSSTPIRKVTKLIDSYLSEIAPDVNLKPDKMLSLVEALPESFRSLHDGLYQALDIYFKAHPWLSQSDREQLCDSIDYGRLSIDACAHASQNERLPLRVVLQVLYFEQLHLRKALSQCLHVLDSDSNAAADANDLTGQILQRDGWVTLVRENCGLRVDLEGMRSRVRVLEQEFASMKRDLSKADRPHSLSITAQAISRKLGCMPVANSSSLQCDAIESFGSSPERSIKKPHHSNH</sequence>
<evidence type="ECO:0000256" key="2">
    <source>
        <dbReference type="ARBA" id="ARBA00022786"/>
    </source>
</evidence>
<evidence type="ECO:0000313" key="6">
    <source>
        <dbReference type="RefSeq" id="XP_039133396.1"/>
    </source>
</evidence>
<dbReference type="Pfam" id="PF03000">
    <property type="entry name" value="NPH3"/>
    <property type="match status" value="1"/>
</dbReference>
<evidence type="ECO:0000313" key="5">
    <source>
        <dbReference type="Proteomes" id="UP001515500"/>
    </source>
</evidence>
<dbReference type="Proteomes" id="UP001515500">
    <property type="component" value="Chromosome 10"/>
</dbReference>
<accession>A0AB40C3P4</accession>
<feature type="domain" description="NPH3" evidence="4">
    <location>
        <begin position="211"/>
        <end position="497"/>
    </location>
</feature>
<evidence type="ECO:0000256" key="3">
    <source>
        <dbReference type="PROSITE-ProRule" id="PRU00982"/>
    </source>
</evidence>
<comment type="similarity">
    <text evidence="3">Belongs to the NPH3 family.</text>
</comment>
<organism evidence="5 6">
    <name type="scientific">Dioscorea cayennensis subsp. rotundata</name>
    <name type="common">White Guinea yam</name>
    <name type="synonym">Dioscorea rotundata</name>
    <dbReference type="NCBI Taxonomy" id="55577"/>
    <lineage>
        <taxon>Eukaryota</taxon>
        <taxon>Viridiplantae</taxon>
        <taxon>Streptophyta</taxon>
        <taxon>Embryophyta</taxon>
        <taxon>Tracheophyta</taxon>
        <taxon>Spermatophyta</taxon>
        <taxon>Magnoliopsida</taxon>
        <taxon>Liliopsida</taxon>
        <taxon>Dioscoreales</taxon>
        <taxon>Dioscoreaceae</taxon>
        <taxon>Dioscorea</taxon>
    </lineage>
</organism>
<dbReference type="InterPro" id="IPR043454">
    <property type="entry name" value="NPH3/RPT2-like"/>
</dbReference>
<dbReference type="PANTHER" id="PTHR32370">
    <property type="entry name" value="OS12G0117600 PROTEIN"/>
    <property type="match status" value="1"/>
</dbReference>
<evidence type="ECO:0000256" key="1">
    <source>
        <dbReference type="ARBA" id="ARBA00004906"/>
    </source>
</evidence>
<dbReference type="SUPFAM" id="SSF54695">
    <property type="entry name" value="POZ domain"/>
    <property type="match status" value="1"/>
</dbReference>
<proteinExistence type="inferred from homology"/>
<dbReference type="PROSITE" id="PS51649">
    <property type="entry name" value="NPH3"/>
    <property type="match status" value="1"/>
</dbReference>
<keyword evidence="2" id="KW-0833">Ubl conjugation pathway</keyword>
<dbReference type="Gene3D" id="3.30.710.10">
    <property type="entry name" value="Potassium Channel Kv1.1, Chain A"/>
    <property type="match status" value="1"/>
</dbReference>
<reference evidence="6" key="1">
    <citation type="submission" date="2025-08" db="UniProtKB">
        <authorList>
            <consortium name="RefSeq"/>
        </authorList>
    </citation>
    <scope>IDENTIFICATION</scope>
</reference>
<dbReference type="GeneID" id="120270455"/>
<protein>
    <submittedName>
        <fullName evidence="6">BTB/POZ domain-containing protein At3g44820</fullName>
    </submittedName>
</protein>
<keyword evidence="5" id="KW-1185">Reference proteome</keyword>
<comment type="pathway">
    <text evidence="1">Protein modification; protein ubiquitination.</text>
</comment>